<accession>A0ABS5RKN9</accession>
<evidence type="ECO:0000256" key="1">
    <source>
        <dbReference type="SAM" id="Phobius"/>
    </source>
</evidence>
<keyword evidence="1" id="KW-1133">Transmembrane helix</keyword>
<keyword evidence="1" id="KW-0472">Membrane</keyword>
<reference evidence="2 3" key="1">
    <citation type="submission" date="2021-05" db="EMBL/GenBank/DDBJ databases">
        <title>Mycobacterium acidophilum sp. nov., an extremely acid-tolerant member of the genus Mycobacterium.</title>
        <authorList>
            <person name="Xia J."/>
        </authorList>
    </citation>
    <scope>NUCLEOTIDE SEQUENCE [LARGE SCALE GENOMIC DNA]</scope>
    <source>
        <strain evidence="2 3">M1</strain>
    </source>
</reference>
<protein>
    <recommendedName>
        <fullName evidence="4">Lipoprotein</fullName>
    </recommendedName>
</protein>
<evidence type="ECO:0000313" key="2">
    <source>
        <dbReference type="EMBL" id="MBS9534868.1"/>
    </source>
</evidence>
<dbReference type="Proteomes" id="UP001519535">
    <property type="component" value="Unassembled WGS sequence"/>
</dbReference>
<organism evidence="2 3">
    <name type="scientific">Mycolicibacter acidiphilus</name>
    <dbReference type="NCBI Taxonomy" id="2835306"/>
    <lineage>
        <taxon>Bacteria</taxon>
        <taxon>Bacillati</taxon>
        <taxon>Actinomycetota</taxon>
        <taxon>Actinomycetes</taxon>
        <taxon>Mycobacteriales</taxon>
        <taxon>Mycobacteriaceae</taxon>
        <taxon>Mycolicibacter</taxon>
    </lineage>
</organism>
<evidence type="ECO:0000313" key="3">
    <source>
        <dbReference type="Proteomes" id="UP001519535"/>
    </source>
</evidence>
<dbReference type="EMBL" id="JAHCLR010000032">
    <property type="protein sequence ID" value="MBS9534868.1"/>
    <property type="molecule type" value="Genomic_DNA"/>
</dbReference>
<gene>
    <name evidence="2" type="ORF">KIH27_14845</name>
</gene>
<sequence length="185" mass="18899">MTAAQREIQLDWLLAGSVAAGGVFAAAMALGACNAHADPPPFPDIDSYAPVNARDHLISYDTPGIVVSGTYFLTPDGISCSITIGAYAGCTGNNFPAVPPAAPTKGGAPHVNTISTGSQIRPVSDDTGTDGTIHNEPIKTLPPFHSISLGGVICGVDDAGTTACKDPQGRGFILSPSWSGWLPRV</sequence>
<name>A0ABS5RKN9_9MYCO</name>
<dbReference type="RefSeq" id="WP_214093774.1">
    <property type="nucleotide sequence ID" value="NZ_JAHCLR010000032.1"/>
</dbReference>
<feature type="transmembrane region" description="Helical" evidence="1">
    <location>
        <begin position="12"/>
        <end position="32"/>
    </location>
</feature>
<evidence type="ECO:0008006" key="4">
    <source>
        <dbReference type="Google" id="ProtNLM"/>
    </source>
</evidence>
<comment type="caution">
    <text evidence="2">The sequence shown here is derived from an EMBL/GenBank/DDBJ whole genome shotgun (WGS) entry which is preliminary data.</text>
</comment>
<keyword evidence="1" id="KW-0812">Transmembrane</keyword>
<dbReference type="PROSITE" id="PS51257">
    <property type="entry name" value="PROKAR_LIPOPROTEIN"/>
    <property type="match status" value="1"/>
</dbReference>
<proteinExistence type="predicted"/>
<keyword evidence="3" id="KW-1185">Reference proteome</keyword>